<organism evidence="2 3">
    <name type="scientific">Heterodera schachtii</name>
    <name type="common">Sugarbeet cyst nematode worm</name>
    <name type="synonym">Tylenchus schachtii</name>
    <dbReference type="NCBI Taxonomy" id="97005"/>
    <lineage>
        <taxon>Eukaryota</taxon>
        <taxon>Metazoa</taxon>
        <taxon>Ecdysozoa</taxon>
        <taxon>Nematoda</taxon>
        <taxon>Chromadorea</taxon>
        <taxon>Rhabditida</taxon>
        <taxon>Tylenchina</taxon>
        <taxon>Tylenchomorpha</taxon>
        <taxon>Tylenchoidea</taxon>
        <taxon>Heteroderidae</taxon>
        <taxon>Heteroderinae</taxon>
        <taxon>Heterodera</taxon>
    </lineage>
</organism>
<proteinExistence type="predicted"/>
<keyword evidence="3" id="KW-1185">Reference proteome</keyword>
<sequence length="293" mass="33631">MSLLHLLLLLALQFDFGEQSERILRGHFNMKFMCGKSLPATGRLQMKFIAKTLLVSRESIIFDTVLDWDDGGEFVRNVTSKIELMQATGYEIQLKFRTNCFILNEIGECCAHDFIFYDHTYDKWGQNKFVNNRWFGNTFSKDTPLKVAHKDCAADKRGRRCRETLAGGDCAYSLNTKNPDKNGPPFTIDLVDLLVHMNEQRYVDKIFDGKQKWLQVMRVCSPKDDVIKSDDELSKWPICDPIRYGLQHKSYELDPALQNISLLEECPQGTGRGCEPCEGRDEVTESIKAPKLL</sequence>
<accession>A0ABD2IPG4</accession>
<name>A0ABD2IPG4_HETSC</name>
<reference evidence="2 3" key="1">
    <citation type="submission" date="2024-10" db="EMBL/GenBank/DDBJ databases">
        <authorList>
            <person name="Kim D."/>
        </authorList>
    </citation>
    <scope>NUCLEOTIDE SEQUENCE [LARGE SCALE GENOMIC DNA]</scope>
    <source>
        <strain evidence="2">Taebaek</strain>
    </source>
</reference>
<comment type="caution">
    <text evidence="2">The sequence shown here is derived from an EMBL/GenBank/DDBJ whole genome shotgun (WGS) entry which is preliminary data.</text>
</comment>
<evidence type="ECO:0000313" key="2">
    <source>
        <dbReference type="EMBL" id="KAL3081403.1"/>
    </source>
</evidence>
<feature type="signal peptide" evidence="1">
    <location>
        <begin position="1"/>
        <end position="19"/>
    </location>
</feature>
<dbReference type="Proteomes" id="UP001620645">
    <property type="component" value="Unassembled WGS sequence"/>
</dbReference>
<keyword evidence="1" id="KW-0732">Signal</keyword>
<evidence type="ECO:0000313" key="3">
    <source>
        <dbReference type="Proteomes" id="UP001620645"/>
    </source>
</evidence>
<dbReference type="EMBL" id="JBICCN010000273">
    <property type="protein sequence ID" value="KAL3081403.1"/>
    <property type="molecule type" value="Genomic_DNA"/>
</dbReference>
<evidence type="ECO:0000256" key="1">
    <source>
        <dbReference type="SAM" id="SignalP"/>
    </source>
</evidence>
<protein>
    <submittedName>
        <fullName evidence="2">Uncharacterized protein</fullName>
    </submittedName>
</protein>
<dbReference type="AlphaFoldDB" id="A0ABD2IPG4"/>
<gene>
    <name evidence="2" type="ORF">niasHS_011647</name>
</gene>
<feature type="chain" id="PRO_5044762358" evidence="1">
    <location>
        <begin position="20"/>
        <end position="293"/>
    </location>
</feature>